<reference evidence="1" key="1">
    <citation type="journal article" date="2021" name="IMA Fungus">
        <title>Genomic characterization of three marine fungi, including Emericellopsis atlantica sp. nov. with signatures of a generalist lifestyle and marine biomass degradation.</title>
        <authorList>
            <person name="Hagestad O.C."/>
            <person name="Hou L."/>
            <person name="Andersen J.H."/>
            <person name="Hansen E.H."/>
            <person name="Altermark B."/>
            <person name="Li C."/>
            <person name="Kuhnert E."/>
            <person name="Cox R.J."/>
            <person name="Crous P.W."/>
            <person name="Spatafora J.W."/>
            <person name="Lail K."/>
            <person name="Amirebrahimi M."/>
            <person name="Lipzen A."/>
            <person name="Pangilinan J."/>
            <person name="Andreopoulos W."/>
            <person name="Hayes R.D."/>
            <person name="Ng V."/>
            <person name="Grigoriev I.V."/>
            <person name="Jackson S.A."/>
            <person name="Sutton T.D.S."/>
            <person name="Dobson A.D.W."/>
            <person name="Rama T."/>
        </authorList>
    </citation>
    <scope>NUCLEOTIDE SEQUENCE</scope>
    <source>
        <strain evidence="1">TRa018bII</strain>
    </source>
</reference>
<evidence type="ECO:0000313" key="2">
    <source>
        <dbReference type="Proteomes" id="UP000824998"/>
    </source>
</evidence>
<feature type="non-terminal residue" evidence="1">
    <location>
        <position position="52"/>
    </location>
</feature>
<gene>
    <name evidence="1" type="ORF">BJ875DRAFT_477498</name>
</gene>
<keyword evidence="2" id="KW-1185">Reference proteome</keyword>
<dbReference type="AlphaFoldDB" id="A0A9P8BZV3"/>
<accession>A0A9P8BZV3</accession>
<sequence>MANEILTKVFRTSTSKVLDKYQLGLTEIFVGADMMVFLENLRTARLNYCDTV</sequence>
<organism evidence="1 2">
    <name type="scientific">Amylocarpus encephaloides</name>
    <dbReference type="NCBI Taxonomy" id="45428"/>
    <lineage>
        <taxon>Eukaryota</taxon>
        <taxon>Fungi</taxon>
        <taxon>Dikarya</taxon>
        <taxon>Ascomycota</taxon>
        <taxon>Pezizomycotina</taxon>
        <taxon>Leotiomycetes</taxon>
        <taxon>Helotiales</taxon>
        <taxon>Helotiales incertae sedis</taxon>
        <taxon>Amylocarpus</taxon>
    </lineage>
</organism>
<protein>
    <submittedName>
        <fullName evidence="1">Uncharacterized protein</fullName>
    </submittedName>
</protein>
<evidence type="ECO:0000313" key="1">
    <source>
        <dbReference type="EMBL" id="KAG9228417.1"/>
    </source>
</evidence>
<dbReference type="Proteomes" id="UP000824998">
    <property type="component" value="Unassembled WGS sequence"/>
</dbReference>
<name>A0A9P8BZV3_9HELO</name>
<proteinExistence type="predicted"/>
<dbReference type="EMBL" id="MU251947">
    <property type="protein sequence ID" value="KAG9228417.1"/>
    <property type="molecule type" value="Genomic_DNA"/>
</dbReference>
<comment type="caution">
    <text evidence="1">The sequence shown here is derived from an EMBL/GenBank/DDBJ whole genome shotgun (WGS) entry which is preliminary data.</text>
</comment>